<comment type="caution">
    <text evidence="10">The sequence shown here is derived from an EMBL/GenBank/DDBJ whole genome shotgun (WGS) entry which is preliminary data.</text>
</comment>
<evidence type="ECO:0000256" key="6">
    <source>
        <dbReference type="ARBA" id="ARBA00023136"/>
    </source>
</evidence>
<dbReference type="Gene3D" id="1.20.1250.20">
    <property type="entry name" value="MFS general substrate transporter like domains"/>
    <property type="match status" value="1"/>
</dbReference>
<dbReference type="InParanoid" id="A0A1Y2GCS4"/>
<feature type="region of interest" description="Disordered" evidence="7">
    <location>
        <begin position="262"/>
        <end position="300"/>
    </location>
</feature>
<comment type="similarity">
    <text evidence="2">Belongs to the major facilitator superfamily. Sugar transporter (TC 2.A.1.1) family.</text>
</comment>
<feature type="transmembrane region" description="Helical" evidence="8">
    <location>
        <begin position="356"/>
        <end position="376"/>
    </location>
</feature>
<evidence type="ECO:0000256" key="4">
    <source>
        <dbReference type="ARBA" id="ARBA00022692"/>
    </source>
</evidence>
<feature type="transmembrane region" description="Helical" evidence="8">
    <location>
        <begin position="124"/>
        <end position="145"/>
    </location>
</feature>
<keyword evidence="4 8" id="KW-0812">Transmembrane</keyword>
<feature type="transmembrane region" description="Helical" evidence="8">
    <location>
        <begin position="67"/>
        <end position="87"/>
    </location>
</feature>
<feature type="transmembrane region" description="Helical" evidence="8">
    <location>
        <begin position="157"/>
        <end position="179"/>
    </location>
</feature>
<dbReference type="InterPro" id="IPR020846">
    <property type="entry name" value="MFS_dom"/>
</dbReference>
<evidence type="ECO:0000256" key="7">
    <source>
        <dbReference type="SAM" id="MobiDB-lite"/>
    </source>
</evidence>
<dbReference type="GO" id="GO:0016020">
    <property type="term" value="C:membrane"/>
    <property type="evidence" value="ECO:0007669"/>
    <property type="project" value="UniProtKB-SubCell"/>
</dbReference>
<accession>A0A1Y2GCS4</accession>
<feature type="transmembrane region" description="Helical" evidence="8">
    <location>
        <begin position="383"/>
        <end position="404"/>
    </location>
</feature>
<dbReference type="GeneID" id="33569172"/>
<keyword evidence="6 8" id="KW-0472">Membrane</keyword>
<dbReference type="SUPFAM" id="SSF103473">
    <property type="entry name" value="MFS general substrate transporter"/>
    <property type="match status" value="1"/>
</dbReference>
<feature type="transmembrane region" description="Helical" evidence="8">
    <location>
        <begin position="12"/>
        <end position="31"/>
    </location>
</feature>
<dbReference type="PANTHER" id="PTHR23503:SF8">
    <property type="entry name" value="FACILITATED GLUCOSE TRANSPORTER PROTEIN 1"/>
    <property type="match status" value="1"/>
</dbReference>
<dbReference type="PROSITE" id="PS50850">
    <property type="entry name" value="MFS"/>
    <property type="match status" value="1"/>
</dbReference>
<evidence type="ECO:0000256" key="1">
    <source>
        <dbReference type="ARBA" id="ARBA00004141"/>
    </source>
</evidence>
<feature type="transmembrane region" description="Helical" evidence="8">
    <location>
        <begin position="318"/>
        <end position="340"/>
    </location>
</feature>
<keyword evidence="3" id="KW-0813">Transport</keyword>
<dbReference type="STRING" id="64571.A0A1Y2GCS4"/>
<feature type="transmembrane region" description="Helical" evidence="8">
    <location>
        <begin position="185"/>
        <end position="207"/>
    </location>
</feature>
<gene>
    <name evidence="10" type="ORF">BCR41DRAFT_381855</name>
</gene>
<dbReference type="GO" id="GO:0015149">
    <property type="term" value="F:hexose transmembrane transporter activity"/>
    <property type="evidence" value="ECO:0007669"/>
    <property type="project" value="TreeGrafter"/>
</dbReference>
<dbReference type="AlphaFoldDB" id="A0A1Y2GCS4"/>
<feature type="domain" description="Major facilitator superfamily (MFS) profile" evidence="9">
    <location>
        <begin position="11"/>
        <end position="499"/>
    </location>
</feature>
<evidence type="ECO:0000256" key="3">
    <source>
        <dbReference type="ARBA" id="ARBA00022448"/>
    </source>
</evidence>
<feature type="transmembrane region" description="Helical" evidence="8">
    <location>
        <begin position="441"/>
        <end position="465"/>
    </location>
</feature>
<reference evidence="10 11" key="1">
    <citation type="submission" date="2016-07" db="EMBL/GenBank/DDBJ databases">
        <title>Pervasive Adenine N6-methylation of Active Genes in Fungi.</title>
        <authorList>
            <consortium name="DOE Joint Genome Institute"/>
            <person name="Mondo S.J."/>
            <person name="Dannebaum R.O."/>
            <person name="Kuo R.C."/>
            <person name="Labutti K."/>
            <person name="Haridas S."/>
            <person name="Kuo A."/>
            <person name="Salamov A."/>
            <person name="Ahrendt S.R."/>
            <person name="Lipzen A."/>
            <person name="Sullivan W."/>
            <person name="Andreopoulos W.B."/>
            <person name="Clum A."/>
            <person name="Lindquist E."/>
            <person name="Daum C."/>
            <person name="Ramamoorthy G.K."/>
            <person name="Gryganskyi A."/>
            <person name="Culley D."/>
            <person name="Magnuson J.K."/>
            <person name="James T.Y."/>
            <person name="O'Malley M.A."/>
            <person name="Stajich J.E."/>
            <person name="Spatafora J.W."/>
            <person name="Visel A."/>
            <person name="Grigoriev I.V."/>
        </authorList>
    </citation>
    <scope>NUCLEOTIDE SEQUENCE [LARGE SCALE GENOMIC DNA]</scope>
    <source>
        <strain evidence="10 11">NRRL 3116</strain>
    </source>
</reference>
<feature type="compositionally biased region" description="Basic and acidic residues" evidence="7">
    <location>
        <begin position="283"/>
        <end position="293"/>
    </location>
</feature>
<dbReference type="RefSeq" id="XP_021877888.1">
    <property type="nucleotide sequence ID" value="XM_022027329.1"/>
</dbReference>
<dbReference type="InterPro" id="IPR003663">
    <property type="entry name" value="Sugar/inositol_transpt"/>
</dbReference>
<organism evidence="10 11">
    <name type="scientific">Lobosporangium transversale</name>
    <dbReference type="NCBI Taxonomy" id="64571"/>
    <lineage>
        <taxon>Eukaryota</taxon>
        <taxon>Fungi</taxon>
        <taxon>Fungi incertae sedis</taxon>
        <taxon>Mucoromycota</taxon>
        <taxon>Mortierellomycotina</taxon>
        <taxon>Mortierellomycetes</taxon>
        <taxon>Mortierellales</taxon>
        <taxon>Mortierellaceae</taxon>
        <taxon>Lobosporangium</taxon>
    </lineage>
</organism>
<evidence type="ECO:0000256" key="5">
    <source>
        <dbReference type="ARBA" id="ARBA00022989"/>
    </source>
</evidence>
<evidence type="ECO:0000259" key="9">
    <source>
        <dbReference type="PROSITE" id="PS50850"/>
    </source>
</evidence>
<sequence length="519" mass="55423">MDSREATFPGYMLYCGIVCALTSLSIGYVIGSPNVPESAIRGLKGDCGPNPYTKSGGFPNCLEFSNILWGFAVGSFCLGAMAGGLTGGTIQNIYGRRRTMFISNIFFILGALLIALTYHQAQFIVGRIIIGYACGLGGVVAPSYLGEVSTIRGRGTMGAGFQLLIVIGILISNLIGLGLSRAPRWRIMFAINGLFPLIQLFLLPSLVESPKWLVSKNRLPEARDALQKLRGQASNIEHEFADMVRLLLGRTSDGHTANRAAAVATPDSAATAGVTQQNDSAFEETKFKADPEARAPATGGSPHNYSISRLFSSECNKLAVIGILVHFFQQATAINGLIYYSTSFLGDVFGEGNSKYITVGTSCCNLVATILSVYLMDKLGRRTLLLISSGGVTISSILLVIGAYRDISGLVVAGVFLFIAFFAVGMGPIPWLLLSELLPTYALSAASSVATAVNWGTNFVIGLVFPSLNDGLGNGTFIIFAALTAIQFVYIWIFVPETKARSIEDIMAERGVAPRSDFM</sequence>
<comment type="subcellular location">
    <subcellularLocation>
        <location evidence="1">Membrane</location>
        <topology evidence="1">Multi-pass membrane protein</topology>
    </subcellularLocation>
</comment>
<dbReference type="EMBL" id="MCFF01000042">
    <property type="protein sequence ID" value="ORZ07225.1"/>
    <property type="molecule type" value="Genomic_DNA"/>
</dbReference>
<evidence type="ECO:0000256" key="8">
    <source>
        <dbReference type="SAM" id="Phobius"/>
    </source>
</evidence>
<evidence type="ECO:0000313" key="11">
    <source>
        <dbReference type="Proteomes" id="UP000193648"/>
    </source>
</evidence>
<keyword evidence="5 8" id="KW-1133">Transmembrane helix</keyword>
<dbReference type="Pfam" id="PF00083">
    <property type="entry name" value="Sugar_tr"/>
    <property type="match status" value="2"/>
</dbReference>
<feature type="transmembrane region" description="Helical" evidence="8">
    <location>
        <begin position="477"/>
        <end position="495"/>
    </location>
</feature>
<proteinExistence type="inferred from homology"/>
<dbReference type="InterPro" id="IPR036259">
    <property type="entry name" value="MFS_trans_sf"/>
</dbReference>
<dbReference type="Proteomes" id="UP000193648">
    <property type="component" value="Unassembled WGS sequence"/>
</dbReference>
<dbReference type="OrthoDB" id="4540492at2759"/>
<name>A0A1Y2GCS4_9FUNG</name>
<feature type="transmembrane region" description="Helical" evidence="8">
    <location>
        <begin position="410"/>
        <end position="434"/>
    </location>
</feature>
<dbReference type="PANTHER" id="PTHR23503">
    <property type="entry name" value="SOLUTE CARRIER FAMILY 2"/>
    <property type="match status" value="1"/>
</dbReference>
<dbReference type="InterPro" id="IPR045263">
    <property type="entry name" value="GLUT"/>
</dbReference>
<feature type="transmembrane region" description="Helical" evidence="8">
    <location>
        <begin position="99"/>
        <end position="118"/>
    </location>
</feature>
<dbReference type="PRINTS" id="PR00171">
    <property type="entry name" value="SUGRTRNSPORT"/>
</dbReference>
<keyword evidence="11" id="KW-1185">Reference proteome</keyword>
<feature type="compositionally biased region" description="Low complexity" evidence="7">
    <location>
        <begin position="262"/>
        <end position="272"/>
    </location>
</feature>
<evidence type="ECO:0000313" key="10">
    <source>
        <dbReference type="EMBL" id="ORZ07225.1"/>
    </source>
</evidence>
<protein>
    <submittedName>
        <fullName evidence="10">Major facilitator superfamily domain-containing protein</fullName>
    </submittedName>
</protein>
<evidence type="ECO:0000256" key="2">
    <source>
        <dbReference type="ARBA" id="ARBA00010992"/>
    </source>
</evidence>
<dbReference type="PROSITE" id="PS00216">
    <property type="entry name" value="SUGAR_TRANSPORT_1"/>
    <property type="match status" value="1"/>
</dbReference>
<dbReference type="InterPro" id="IPR005829">
    <property type="entry name" value="Sugar_transporter_CS"/>
</dbReference>
<dbReference type="InterPro" id="IPR005828">
    <property type="entry name" value="MFS_sugar_transport-like"/>
</dbReference>